<dbReference type="Gene3D" id="3.30.920.30">
    <property type="entry name" value="Hypothetical protein"/>
    <property type="match status" value="1"/>
</dbReference>
<evidence type="ECO:0000256" key="6">
    <source>
        <dbReference type="ARBA" id="ARBA00022884"/>
    </source>
</evidence>
<dbReference type="InterPro" id="IPR012933">
    <property type="entry name" value="HicA_mRNA_interferase"/>
</dbReference>
<evidence type="ECO:0000256" key="5">
    <source>
        <dbReference type="ARBA" id="ARBA00022801"/>
    </source>
</evidence>
<dbReference type="InterPro" id="IPR038570">
    <property type="entry name" value="HicA_sf"/>
</dbReference>
<evidence type="ECO:0000256" key="3">
    <source>
        <dbReference type="ARBA" id="ARBA00022722"/>
    </source>
</evidence>
<dbReference type="Pfam" id="PF07927">
    <property type="entry name" value="HicA_toxin"/>
    <property type="match status" value="1"/>
</dbReference>
<dbReference type="PANTHER" id="PTHR34873">
    <property type="entry name" value="SSR1766 PROTEIN"/>
    <property type="match status" value="1"/>
</dbReference>
<evidence type="ECO:0000256" key="7">
    <source>
        <dbReference type="ARBA" id="ARBA00023016"/>
    </source>
</evidence>
<accession>A0A1G2CF46</accession>
<dbReference type="EMBL" id="MHLA01000013">
    <property type="protein sequence ID" value="OGY99856.1"/>
    <property type="molecule type" value="Genomic_DNA"/>
</dbReference>
<comment type="similarity">
    <text evidence="1">Belongs to the HicA mRNA interferase family.</text>
</comment>
<dbReference type="GO" id="GO:0016787">
    <property type="term" value="F:hydrolase activity"/>
    <property type="evidence" value="ECO:0007669"/>
    <property type="project" value="UniProtKB-KW"/>
</dbReference>
<dbReference type="AlphaFoldDB" id="A0A1G2CF46"/>
<protein>
    <recommendedName>
        <fullName evidence="10">Toxin HicA</fullName>
    </recommendedName>
</protein>
<keyword evidence="5" id="KW-0378">Hydrolase</keyword>
<keyword evidence="6" id="KW-0694">RNA-binding</keyword>
<sequence length="74" mass="8459">MNRLPALNAKKLAGILKKLGFEPVRQRGSHIFFRHLDGRTTIVPFHAGESIDRSLVRQIIREIGSTPEEFSKYL</sequence>
<dbReference type="PANTHER" id="PTHR34873:SF3">
    <property type="entry name" value="ADDICTION MODULE TOXIN, HICA FAMILY"/>
    <property type="match status" value="1"/>
</dbReference>
<keyword evidence="7" id="KW-0346">Stress response</keyword>
<keyword evidence="4" id="KW-0255">Endonuclease</keyword>
<evidence type="ECO:0000313" key="8">
    <source>
        <dbReference type="EMBL" id="OGY99856.1"/>
    </source>
</evidence>
<dbReference type="GO" id="GO:0004519">
    <property type="term" value="F:endonuclease activity"/>
    <property type="evidence" value="ECO:0007669"/>
    <property type="project" value="UniProtKB-KW"/>
</dbReference>
<keyword evidence="3" id="KW-0540">Nuclease</keyword>
<reference evidence="8 9" key="1">
    <citation type="journal article" date="2016" name="Nat. Commun.">
        <title>Thousands of microbial genomes shed light on interconnected biogeochemical processes in an aquifer system.</title>
        <authorList>
            <person name="Anantharaman K."/>
            <person name="Brown C.T."/>
            <person name="Hug L.A."/>
            <person name="Sharon I."/>
            <person name="Castelle C.J."/>
            <person name="Probst A.J."/>
            <person name="Thomas B.C."/>
            <person name="Singh A."/>
            <person name="Wilkins M.J."/>
            <person name="Karaoz U."/>
            <person name="Brodie E.L."/>
            <person name="Williams K.H."/>
            <person name="Hubbard S.S."/>
            <person name="Banfield J.F."/>
        </authorList>
    </citation>
    <scope>NUCLEOTIDE SEQUENCE [LARGE SCALE GENOMIC DNA]</scope>
</reference>
<dbReference type="STRING" id="1798650.A2945_02580"/>
<organism evidence="8 9">
    <name type="scientific">Candidatus Liptonbacteria bacterium RIFCSPLOWO2_01_FULL_52_25</name>
    <dbReference type="NCBI Taxonomy" id="1798650"/>
    <lineage>
        <taxon>Bacteria</taxon>
        <taxon>Candidatus Liptoniibacteriota</taxon>
    </lineage>
</organism>
<comment type="caution">
    <text evidence="8">The sequence shown here is derived from an EMBL/GenBank/DDBJ whole genome shotgun (WGS) entry which is preliminary data.</text>
</comment>
<evidence type="ECO:0008006" key="10">
    <source>
        <dbReference type="Google" id="ProtNLM"/>
    </source>
</evidence>
<evidence type="ECO:0000256" key="4">
    <source>
        <dbReference type="ARBA" id="ARBA00022759"/>
    </source>
</evidence>
<evidence type="ECO:0000256" key="2">
    <source>
        <dbReference type="ARBA" id="ARBA00022649"/>
    </source>
</evidence>
<dbReference type="Proteomes" id="UP000178880">
    <property type="component" value="Unassembled WGS sequence"/>
</dbReference>
<proteinExistence type="inferred from homology"/>
<name>A0A1G2CF46_9BACT</name>
<evidence type="ECO:0000313" key="9">
    <source>
        <dbReference type="Proteomes" id="UP000178880"/>
    </source>
</evidence>
<evidence type="ECO:0000256" key="1">
    <source>
        <dbReference type="ARBA" id="ARBA00006620"/>
    </source>
</evidence>
<dbReference type="SUPFAM" id="SSF54786">
    <property type="entry name" value="YcfA/nrd intein domain"/>
    <property type="match status" value="1"/>
</dbReference>
<gene>
    <name evidence="8" type="ORF">A2945_02580</name>
</gene>
<keyword evidence="2" id="KW-1277">Toxin-antitoxin system</keyword>
<dbReference type="GO" id="GO:0003729">
    <property type="term" value="F:mRNA binding"/>
    <property type="evidence" value="ECO:0007669"/>
    <property type="project" value="InterPro"/>
</dbReference>